<reference evidence="3 4" key="1">
    <citation type="submission" date="2024-02" db="EMBL/GenBank/DDBJ databases">
        <title>New thermophilic sulfur-oxidizing bacteria from a hot springs of the Uzon caldera (Kamchatka, Russia).</title>
        <authorList>
            <person name="Dukat A.M."/>
            <person name="Elcheninov A.G."/>
            <person name="Frolov E.N."/>
        </authorList>
    </citation>
    <scope>NUCLEOTIDE SEQUENCE [LARGE SCALE GENOMIC DNA]</scope>
    <source>
        <strain evidence="3 4">AK1</strain>
    </source>
</reference>
<name>A0ABV0EJV2_9BURK</name>
<comment type="function">
    <text evidence="2">Antitoxin component of a type II toxin-antitoxin (TA) system.</text>
</comment>
<protein>
    <recommendedName>
        <fullName evidence="2">Antitoxin</fullName>
    </recommendedName>
</protein>
<sequence length="81" mass="8836">MRIVNMLEAKSTLSKLVELVEQGEEMEILIARNGRPAAKLVKAGAEPVGQRIGVAKGKFNVPEDIDSGNDEIARMFQNAKN</sequence>
<dbReference type="Pfam" id="PF02604">
    <property type="entry name" value="PhdYeFM_antitox"/>
    <property type="match status" value="1"/>
</dbReference>
<evidence type="ECO:0000256" key="1">
    <source>
        <dbReference type="ARBA" id="ARBA00009981"/>
    </source>
</evidence>
<dbReference type="RefSeq" id="WP_347308789.1">
    <property type="nucleotide sequence ID" value="NZ_JBAJEX010000009.1"/>
</dbReference>
<keyword evidence="4" id="KW-1185">Reference proteome</keyword>
<dbReference type="InterPro" id="IPR036165">
    <property type="entry name" value="YefM-like_sf"/>
</dbReference>
<dbReference type="Proteomes" id="UP001482231">
    <property type="component" value="Unassembled WGS sequence"/>
</dbReference>
<dbReference type="InterPro" id="IPR006442">
    <property type="entry name" value="Antitoxin_Phd/YefM"/>
</dbReference>
<evidence type="ECO:0000256" key="2">
    <source>
        <dbReference type="RuleBase" id="RU362080"/>
    </source>
</evidence>
<proteinExistence type="inferred from homology"/>
<comment type="caution">
    <text evidence="3">The sequence shown here is derived from an EMBL/GenBank/DDBJ whole genome shotgun (WGS) entry which is preliminary data.</text>
</comment>
<organism evidence="3 4">
    <name type="scientific">Thiobacter aerophilum</name>
    <dbReference type="NCBI Taxonomy" id="3121275"/>
    <lineage>
        <taxon>Bacteria</taxon>
        <taxon>Pseudomonadati</taxon>
        <taxon>Pseudomonadota</taxon>
        <taxon>Betaproteobacteria</taxon>
        <taxon>Burkholderiales</taxon>
        <taxon>Thiobacteraceae</taxon>
        <taxon>Thiobacter</taxon>
    </lineage>
</organism>
<evidence type="ECO:0000313" key="4">
    <source>
        <dbReference type="Proteomes" id="UP001482231"/>
    </source>
</evidence>
<dbReference type="SUPFAM" id="SSF143120">
    <property type="entry name" value="YefM-like"/>
    <property type="match status" value="1"/>
</dbReference>
<comment type="similarity">
    <text evidence="1 2">Belongs to the phD/YefM antitoxin family.</text>
</comment>
<gene>
    <name evidence="3" type="ORF">V6E02_10690</name>
</gene>
<dbReference type="Gene3D" id="3.40.1620.10">
    <property type="entry name" value="YefM-like domain"/>
    <property type="match status" value="1"/>
</dbReference>
<dbReference type="EMBL" id="JBAJEX010000009">
    <property type="protein sequence ID" value="MEO1767677.1"/>
    <property type="molecule type" value="Genomic_DNA"/>
</dbReference>
<evidence type="ECO:0000313" key="3">
    <source>
        <dbReference type="EMBL" id="MEO1767677.1"/>
    </source>
</evidence>
<accession>A0ABV0EJV2</accession>